<evidence type="ECO:0000259" key="3">
    <source>
        <dbReference type="SMART" id="SM00355"/>
    </source>
</evidence>
<feature type="repeat" description="ANK" evidence="2">
    <location>
        <begin position="1171"/>
        <end position="1203"/>
    </location>
</feature>
<dbReference type="InterPro" id="IPR013087">
    <property type="entry name" value="Znf_C2H2_type"/>
</dbReference>
<dbReference type="InterPro" id="IPR056125">
    <property type="entry name" value="DUF7708"/>
</dbReference>
<protein>
    <recommendedName>
        <fullName evidence="3">C2H2-type domain-containing protein</fullName>
    </recommendedName>
</protein>
<dbReference type="Pfam" id="PF00023">
    <property type="entry name" value="Ank"/>
    <property type="match status" value="2"/>
</dbReference>
<dbReference type="InterPro" id="IPR002110">
    <property type="entry name" value="Ankyrin_rpt"/>
</dbReference>
<evidence type="ECO:0000256" key="2">
    <source>
        <dbReference type="PROSITE-ProRule" id="PRU00023"/>
    </source>
</evidence>
<dbReference type="Proteomes" id="UP001172155">
    <property type="component" value="Unassembled WGS sequence"/>
</dbReference>
<evidence type="ECO:0000256" key="1">
    <source>
        <dbReference type="ARBA" id="ARBA00022737"/>
    </source>
</evidence>
<dbReference type="InterPro" id="IPR036770">
    <property type="entry name" value="Ankyrin_rpt-contain_sf"/>
</dbReference>
<keyword evidence="1" id="KW-0677">Repeat</keyword>
<reference evidence="4" key="1">
    <citation type="submission" date="2023-06" db="EMBL/GenBank/DDBJ databases">
        <title>Genome-scale phylogeny and comparative genomics of the fungal order Sordariales.</title>
        <authorList>
            <consortium name="Lawrence Berkeley National Laboratory"/>
            <person name="Hensen N."/>
            <person name="Bonometti L."/>
            <person name="Westerberg I."/>
            <person name="Brannstrom I.O."/>
            <person name="Guillou S."/>
            <person name="Cros-Aarteil S."/>
            <person name="Calhoun S."/>
            <person name="Haridas S."/>
            <person name="Kuo A."/>
            <person name="Mondo S."/>
            <person name="Pangilinan J."/>
            <person name="Riley R."/>
            <person name="LaButti K."/>
            <person name="Andreopoulos B."/>
            <person name="Lipzen A."/>
            <person name="Chen C."/>
            <person name="Yanf M."/>
            <person name="Daum C."/>
            <person name="Ng V."/>
            <person name="Clum A."/>
            <person name="Steindorff A."/>
            <person name="Ohm R."/>
            <person name="Martin F."/>
            <person name="Silar P."/>
            <person name="Natvig D."/>
            <person name="Lalanne C."/>
            <person name="Gautier V."/>
            <person name="Ament-velasquez S.L."/>
            <person name="Kruys A."/>
            <person name="Hutchinson M.I."/>
            <person name="Powell A.J."/>
            <person name="Barry K."/>
            <person name="Miller A.N."/>
            <person name="Grigoriev I.V."/>
            <person name="Debuchy R."/>
            <person name="Gladieux P."/>
            <person name="Thoren M.H."/>
            <person name="Johannesson H."/>
        </authorList>
    </citation>
    <scope>NUCLEOTIDE SEQUENCE</scope>
    <source>
        <strain evidence="4">SMH3187-1</strain>
    </source>
</reference>
<evidence type="ECO:0000313" key="5">
    <source>
        <dbReference type="Proteomes" id="UP001172155"/>
    </source>
</evidence>
<feature type="domain" description="C2H2-type" evidence="3">
    <location>
        <begin position="834"/>
        <end position="862"/>
    </location>
</feature>
<dbReference type="PROSITE" id="PS50088">
    <property type="entry name" value="ANK_REPEAT"/>
    <property type="match status" value="1"/>
</dbReference>
<dbReference type="SUPFAM" id="SSF52540">
    <property type="entry name" value="P-loop containing nucleoside triphosphate hydrolases"/>
    <property type="match status" value="1"/>
</dbReference>
<dbReference type="EMBL" id="JAUKUD010000005">
    <property type="protein sequence ID" value="KAK0743991.1"/>
    <property type="molecule type" value="Genomic_DNA"/>
</dbReference>
<dbReference type="PANTHER" id="PTHR10039">
    <property type="entry name" value="AMELOGENIN"/>
    <property type="match status" value="1"/>
</dbReference>
<dbReference type="InterPro" id="IPR056884">
    <property type="entry name" value="NPHP3-like_N"/>
</dbReference>
<dbReference type="Pfam" id="PF22939">
    <property type="entry name" value="WHD_GPIID"/>
    <property type="match status" value="1"/>
</dbReference>
<dbReference type="Gene3D" id="3.40.50.300">
    <property type="entry name" value="P-loop containing nucleotide triphosphate hydrolases"/>
    <property type="match status" value="1"/>
</dbReference>
<dbReference type="SUPFAM" id="SSF48403">
    <property type="entry name" value="Ankyrin repeat"/>
    <property type="match status" value="2"/>
</dbReference>
<dbReference type="Pfam" id="PF24809">
    <property type="entry name" value="DUF7708"/>
    <property type="match status" value="1"/>
</dbReference>
<sequence length="1245" mass="139848">MAAPTNPSPWVEEAFLSAKEEFLRSLTNKAGFDFSGVATADDVVDAALAIQQQQTKTKTFRGLSRIRPLITVLQDYSSVVDTFVQVKPDLLGLIWGPLKFILQTASTLTAAFEKIVKTLGEVQLILPSFKKYCETFPQNDIIRQVLLLFFEDILNFYSVLLNFATNSRLRMICEPFWPSVRAKVDKIWEHIEIHKALMTETVTLEDIVRAQEARNMTLAEHDRAQKFRDYQAFCAVRDEINPDTRYEKLADILRHSAKGSGSWLDKEKKFMNWLDPVDRTVRCFWLCGIPGAGKTFLAGNIIQRLQRSGQFVLFAFLSHEDQSAGKTLNVLHSLLFQALEQVPSLQALLPDYSNPDRRKLVRDQDFVKDILCTILISIGPAYIVVDGLDETHELSWRDLLSAVFSIKERCVETKVLISSREAREIALALKDVTALRIDKRNHDDIQAFVRCDMEGLLLRFGHADEEVRLRIQVAVESIADKSDGMFLYAKLVLDVVKDYGTADEIQAEVENLPDGLNGAYGRIISRIEQKEVSKKLRGVICRLLMWIACATRPLREEELLQVLVIDIGSDDFTKGRKDYRDIRRDCGPIIEILDGVVRFVHFSAKEYLLHEQSNNFLKPVDAHLDAALTCTTYLSFTSLDGLLSTTWETVDIETQILKGDFVLLEYAALEYMEHIKAWMSRKTNENSMEKMSTALSQLFEIRQNHFFDSPALSESFSNEFEVFQADTDLQHNLARTASFLTGVKIGIVDMDEATGTSIHDPLDIFPALVGFRQRLEDMACDGPSHSEGCRCPALKMLYGPQLYHCKRAFCSAFTSGFETKLSLMEHIGVHSMSHRCHFPGCLFADTGFRSSDDLSRHIKYTHEAPDMPDFSIGANEVANLPEDDQVHLLYDAVAGGRFDVVRHLASPPVLTKAQNLITLAGWHSPPDLLSWLLNHDYYTKASSTGGNVINTALHAAIEGENLPNIKALLSCGADITSKVRLLTSRIHVHLDMKPIFDNDGCVGLLRALRRWNGALIKFLVEECGVKLPYSWDSSQGDPSGIFGAGHLSEVSLEDARRRFSAIQPYIPWTEAYTRGPAYAVRAQSPALVRISLENGGDPNEPITGLYETKPLHNSVKGQKLQITELLLEYKANPNLQHYGQTAVQLLSWESAPKQRMSKMRLLLSYGADPNIGNDALYNAVRRGAGEMVKLLLQHGADPTGGGRKRPDHLAGMKKVEKYFGNTWVDIVRKIQSGEELEGRGGRAQA</sequence>
<keyword evidence="2" id="KW-0040">ANK repeat</keyword>
<accession>A0AA40ER64</accession>
<evidence type="ECO:0000313" key="4">
    <source>
        <dbReference type="EMBL" id="KAK0743991.1"/>
    </source>
</evidence>
<dbReference type="PANTHER" id="PTHR10039:SF14">
    <property type="entry name" value="NACHT DOMAIN-CONTAINING PROTEIN"/>
    <property type="match status" value="1"/>
</dbReference>
<keyword evidence="5" id="KW-1185">Reference proteome</keyword>
<dbReference type="Gene3D" id="1.25.40.20">
    <property type="entry name" value="Ankyrin repeat-containing domain"/>
    <property type="match status" value="2"/>
</dbReference>
<dbReference type="InterPro" id="IPR054471">
    <property type="entry name" value="GPIID_WHD"/>
</dbReference>
<feature type="domain" description="C2H2-type" evidence="3">
    <location>
        <begin position="803"/>
        <end position="830"/>
    </location>
</feature>
<dbReference type="InterPro" id="IPR027417">
    <property type="entry name" value="P-loop_NTPase"/>
</dbReference>
<gene>
    <name evidence="4" type="ORF">B0T18DRAFT_372244</name>
</gene>
<dbReference type="SMART" id="SM00248">
    <property type="entry name" value="ANK"/>
    <property type="match status" value="4"/>
</dbReference>
<name>A0AA40ER64_9PEZI</name>
<organism evidence="4 5">
    <name type="scientific">Schizothecium vesticola</name>
    <dbReference type="NCBI Taxonomy" id="314040"/>
    <lineage>
        <taxon>Eukaryota</taxon>
        <taxon>Fungi</taxon>
        <taxon>Dikarya</taxon>
        <taxon>Ascomycota</taxon>
        <taxon>Pezizomycotina</taxon>
        <taxon>Sordariomycetes</taxon>
        <taxon>Sordariomycetidae</taxon>
        <taxon>Sordariales</taxon>
        <taxon>Schizotheciaceae</taxon>
        <taxon>Schizothecium</taxon>
    </lineage>
</organism>
<dbReference type="PROSITE" id="PS50297">
    <property type="entry name" value="ANK_REP_REGION"/>
    <property type="match status" value="1"/>
</dbReference>
<dbReference type="Pfam" id="PF24883">
    <property type="entry name" value="NPHP3_N"/>
    <property type="match status" value="1"/>
</dbReference>
<dbReference type="SMART" id="SM00355">
    <property type="entry name" value="ZnF_C2H2"/>
    <property type="match status" value="2"/>
</dbReference>
<dbReference type="AlphaFoldDB" id="A0AA40ER64"/>
<comment type="caution">
    <text evidence="4">The sequence shown here is derived from an EMBL/GenBank/DDBJ whole genome shotgun (WGS) entry which is preliminary data.</text>
</comment>
<proteinExistence type="predicted"/>